<sequence>MSITDERYEASLARRTSSLGRLLSLVKKDLDQRLTEKLLVLGYHNFRPSDMVVLINIDDTGTINNELAKKARISKQAMSKVVKNLEADGYIATRKHATDNRASVIFLTEKGKLLLIDASESILEIEAAYIDTIGEEDIATLKEVLLRLHAGLKL</sequence>
<evidence type="ECO:0000313" key="6">
    <source>
        <dbReference type="Proteomes" id="UP000253410"/>
    </source>
</evidence>
<dbReference type="PROSITE" id="PS50995">
    <property type="entry name" value="HTH_MARR_2"/>
    <property type="match status" value="1"/>
</dbReference>
<dbReference type="Proteomes" id="UP000253410">
    <property type="component" value="Unassembled WGS sequence"/>
</dbReference>
<evidence type="ECO:0000313" key="5">
    <source>
        <dbReference type="EMBL" id="RBL88271.1"/>
    </source>
</evidence>
<dbReference type="PANTHER" id="PTHR42756">
    <property type="entry name" value="TRANSCRIPTIONAL REGULATOR, MARR"/>
    <property type="match status" value="1"/>
</dbReference>
<dbReference type="Gene3D" id="1.10.10.10">
    <property type="entry name" value="Winged helix-like DNA-binding domain superfamily/Winged helix DNA-binding domain"/>
    <property type="match status" value="1"/>
</dbReference>
<dbReference type="OrthoDB" id="948423at2"/>
<dbReference type="GO" id="GO:0003700">
    <property type="term" value="F:DNA-binding transcription factor activity"/>
    <property type="evidence" value="ECO:0007669"/>
    <property type="project" value="InterPro"/>
</dbReference>
<dbReference type="RefSeq" id="WP_113617022.1">
    <property type="nucleotide sequence ID" value="NZ_QFFJ01000002.1"/>
</dbReference>
<keyword evidence="1" id="KW-0805">Transcription regulation</keyword>
<dbReference type="PANTHER" id="PTHR42756:SF1">
    <property type="entry name" value="TRANSCRIPTIONAL REPRESSOR OF EMRAB OPERON"/>
    <property type="match status" value="1"/>
</dbReference>
<accession>A0A365XQH4</accession>
<comment type="caution">
    <text evidence="5">The sequence shown here is derived from an EMBL/GenBank/DDBJ whole genome shotgun (WGS) entry which is preliminary data.</text>
</comment>
<dbReference type="SUPFAM" id="SSF46785">
    <property type="entry name" value="Winged helix' DNA-binding domain"/>
    <property type="match status" value="1"/>
</dbReference>
<evidence type="ECO:0000256" key="2">
    <source>
        <dbReference type="ARBA" id="ARBA00023125"/>
    </source>
</evidence>
<protein>
    <submittedName>
        <fullName evidence="5">MarR family transcriptional regulator</fullName>
    </submittedName>
</protein>
<dbReference type="EMBL" id="QFFJ01000002">
    <property type="protein sequence ID" value="RBL88271.1"/>
    <property type="molecule type" value="Genomic_DNA"/>
</dbReference>
<dbReference type="SMART" id="SM00347">
    <property type="entry name" value="HTH_MARR"/>
    <property type="match status" value="1"/>
</dbReference>
<dbReference type="InterPro" id="IPR000835">
    <property type="entry name" value="HTH_MarR-typ"/>
</dbReference>
<keyword evidence="6" id="KW-1185">Reference proteome</keyword>
<dbReference type="GO" id="GO:0003677">
    <property type="term" value="F:DNA binding"/>
    <property type="evidence" value="ECO:0007669"/>
    <property type="project" value="UniProtKB-KW"/>
</dbReference>
<gene>
    <name evidence="5" type="ORF">DF182_16875</name>
</gene>
<proteinExistence type="predicted"/>
<organism evidence="5 6">
    <name type="scientific">Chitinophaga flava</name>
    <dbReference type="NCBI Taxonomy" id="2259036"/>
    <lineage>
        <taxon>Bacteria</taxon>
        <taxon>Pseudomonadati</taxon>
        <taxon>Bacteroidota</taxon>
        <taxon>Chitinophagia</taxon>
        <taxon>Chitinophagales</taxon>
        <taxon>Chitinophagaceae</taxon>
        <taxon>Chitinophaga</taxon>
    </lineage>
</organism>
<keyword evidence="2" id="KW-0238">DNA-binding</keyword>
<reference evidence="5 6" key="1">
    <citation type="submission" date="2018-05" db="EMBL/GenBank/DDBJ databases">
        <title>Chitinophaga sp. K3CV102501T nov., isolated from isolated from a monsoon evergreen broad-leaved forest soil.</title>
        <authorList>
            <person name="Lv Y."/>
        </authorList>
    </citation>
    <scope>NUCLEOTIDE SEQUENCE [LARGE SCALE GENOMIC DNA]</scope>
    <source>
        <strain evidence="5 6">GDMCC 1.1325</strain>
    </source>
</reference>
<name>A0A365XQH4_9BACT</name>
<dbReference type="InterPro" id="IPR036388">
    <property type="entry name" value="WH-like_DNA-bd_sf"/>
</dbReference>
<evidence type="ECO:0000256" key="1">
    <source>
        <dbReference type="ARBA" id="ARBA00023015"/>
    </source>
</evidence>
<dbReference type="AlphaFoldDB" id="A0A365XQH4"/>
<keyword evidence="3" id="KW-0804">Transcription</keyword>
<dbReference type="PRINTS" id="PR00598">
    <property type="entry name" value="HTHMARR"/>
</dbReference>
<evidence type="ECO:0000256" key="3">
    <source>
        <dbReference type="ARBA" id="ARBA00023163"/>
    </source>
</evidence>
<dbReference type="InterPro" id="IPR036390">
    <property type="entry name" value="WH_DNA-bd_sf"/>
</dbReference>
<dbReference type="Pfam" id="PF01047">
    <property type="entry name" value="MarR"/>
    <property type="match status" value="1"/>
</dbReference>
<feature type="domain" description="HTH marR-type" evidence="4">
    <location>
        <begin position="16"/>
        <end position="150"/>
    </location>
</feature>
<evidence type="ECO:0000259" key="4">
    <source>
        <dbReference type="PROSITE" id="PS50995"/>
    </source>
</evidence>